<gene>
    <name evidence="2" type="ORF">PENTCL1PPCAC_7607</name>
</gene>
<sequence>MPSLLRWWSVGAAAADPVKEPAAAAVAAAAPLAPKAAEKVTVETQTMPLHKRMRQIIINQSILAQFFKLIVLFVIALIHVFYARDFLNVFREMEMFIQLALSRAPEAREIHRATFLLDLLVDYKKNLWMTVSAMCACLSSACFFLLLIREEAYKPCLLVLMRVIDAFLFFTLPVLMYARSMLVGAIIRHSDDALVQASKQANPSNMMNTLHCSVTMRENVPLCSALIERAIFPVILLEYLVVLCIITAAYVGLAYLIVYCIKHWFPHETEMFEKRPCHECAKACSCSHPDLARLSQLRVPTLRPLVHPSYAPLPTSQA</sequence>
<feature type="transmembrane region" description="Helical" evidence="1">
    <location>
        <begin position="62"/>
        <end position="83"/>
    </location>
</feature>
<reference evidence="2" key="1">
    <citation type="submission" date="2023-10" db="EMBL/GenBank/DDBJ databases">
        <title>Genome assembly of Pristionchus species.</title>
        <authorList>
            <person name="Yoshida K."/>
            <person name="Sommer R.J."/>
        </authorList>
    </citation>
    <scope>NUCLEOTIDE SEQUENCE</scope>
    <source>
        <strain evidence="2">RS0144</strain>
    </source>
</reference>
<keyword evidence="3" id="KW-1185">Reference proteome</keyword>
<evidence type="ECO:0000313" key="3">
    <source>
        <dbReference type="Proteomes" id="UP001432027"/>
    </source>
</evidence>
<feature type="transmembrane region" description="Helical" evidence="1">
    <location>
        <begin position="127"/>
        <end position="147"/>
    </location>
</feature>
<dbReference type="EMBL" id="BTSX01000002">
    <property type="protein sequence ID" value="GMS85432.1"/>
    <property type="molecule type" value="Genomic_DNA"/>
</dbReference>
<feature type="transmembrane region" description="Helical" evidence="1">
    <location>
        <begin position="159"/>
        <end position="178"/>
    </location>
</feature>
<evidence type="ECO:0000256" key="1">
    <source>
        <dbReference type="SAM" id="Phobius"/>
    </source>
</evidence>
<dbReference type="AlphaFoldDB" id="A0AAV5SRM2"/>
<organism evidence="2 3">
    <name type="scientific">Pristionchus entomophagus</name>
    <dbReference type="NCBI Taxonomy" id="358040"/>
    <lineage>
        <taxon>Eukaryota</taxon>
        <taxon>Metazoa</taxon>
        <taxon>Ecdysozoa</taxon>
        <taxon>Nematoda</taxon>
        <taxon>Chromadorea</taxon>
        <taxon>Rhabditida</taxon>
        <taxon>Rhabditina</taxon>
        <taxon>Diplogasteromorpha</taxon>
        <taxon>Diplogasteroidea</taxon>
        <taxon>Neodiplogasteridae</taxon>
        <taxon>Pristionchus</taxon>
    </lineage>
</organism>
<accession>A0AAV5SRM2</accession>
<name>A0AAV5SRM2_9BILA</name>
<feature type="transmembrane region" description="Helical" evidence="1">
    <location>
        <begin position="239"/>
        <end position="261"/>
    </location>
</feature>
<evidence type="ECO:0000313" key="2">
    <source>
        <dbReference type="EMBL" id="GMS85432.1"/>
    </source>
</evidence>
<proteinExistence type="predicted"/>
<keyword evidence="1" id="KW-0812">Transmembrane</keyword>
<comment type="caution">
    <text evidence="2">The sequence shown here is derived from an EMBL/GenBank/DDBJ whole genome shotgun (WGS) entry which is preliminary data.</text>
</comment>
<evidence type="ECO:0008006" key="4">
    <source>
        <dbReference type="Google" id="ProtNLM"/>
    </source>
</evidence>
<dbReference type="Proteomes" id="UP001432027">
    <property type="component" value="Unassembled WGS sequence"/>
</dbReference>
<keyword evidence="1" id="KW-0472">Membrane</keyword>
<protein>
    <recommendedName>
        <fullName evidence="4">G protein-coupled receptor</fullName>
    </recommendedName>
</protein>
<keyword evidence="1" id="KW-1133">Transmembrane helix</keyword>